<protein>
    <submittedName>
        <fullName evidence="1">5-formyltetrahydrofolate cyclo-ligase family protein</fullName>
    </submittedName>
</protein>
<dbReference type="STRING" id="441119.SAMN04488047_11848"/>
<dbReference type="GO" id="GO:0016874">
    <property type="term" value="F:ligase activity"/>
    <property type="evidence" value="ECO:0007669"/>
    <property type="project" value="UniProtKB-KW"/>
</dbReference>
<dbReference type="InterPro" id="IPR037171">
    <property type="entry name" value="NagB/RpiA_transferase-like"/>
</dbReference>
<keyword evidence="1" id="KW-0436">Ligase</keyword>
<keyword evidence="2" id="KW-1185">Reference proteome</keyword>
<evidence type="ECO:0000313" key="1">
    <source>
        <dbReference type="EMBL" id="SFP91780.1"/>
    </source>
</evidence>
<organism evidence="1 2">
    <name type="scientific">Tranquillimonas alkanivorans</name>
    <dbReference type="NCBI Taxonomy" id="441119"/>
    <lineage>
        <taxon>Bacteria</taxon>
        <taxon>Pseudomonadati</taxon>
        <taxon>Pseudomonadota</taxon>
        <taxon>Alphaproteobacteria</taxon>
        <taxon>Rhodobacterales</taxon>
        <taxon>Roseobacteraceae</taxon>
        <taxon>Tranquillimonas</taxon>
    </lineage>
</organism>
<evidence type="ECO:0000313" key="2">
    <source>
        <dbReference type="Proteomes" id="UP000199356"/>
    </source>
</evidence>
<dbReference type="RefSeq" id="WP_245759315.1">
    <property type="nucleotide sequence ID" value="NZ_FOXA01000018.1"/>
</dbReference>
<dbReference type="SUPFAM" id="SSF100950">
    <property type="entry name" value="NagB/RpiA/CoA transferase-like"/>
    <property type="match status" value="1"/>
</dbReference>
<proteinExistence type="predicted"/>
<dbReference type="EMBL" id="FOXA01000018">
    <property type="protein sequence ID" value="SFP91780.1"/>
    <property type="molecule type" value="Genomic_DNA"/>
</dbReference>
<name>A0A1I5U949_9RHOB</name>
<gene>
    <name evidence="1" type="ORF">SAMN04488047_11848</name>
</gene>
<dbReference type="Gene3D" id="3.40.50.10420">
    <property type="entry name" value="NagB/RpiA/CoA transferase-like"/>
    <property type="match status" value="1"/>
</dbReference>
<reference evidence="1 2" key="1">
    <citation type="submission" date="2016-10" db="EMBL/GenBank/DDBJ databases">
        <authorList>
            <person name="de Groot N.N."/>
        </authorList>
    </citation>
    <scope>NUCLEOTIDE SEQUENCE [LARGE SCALE GENOMIC DNA]</scope>
    <source>
        <strain evidence="1 2">DSM 19547</strain>
    </source>
</reference>
<dbReference type="AlphaFoldDB" id="A0A1I5U949"/>
<dbReference type="InterPro" id="IPR024185">
    <property type="entry name" value="FTHF_cligase-like_sf"/>
</dbReference>
<dbReference type="Proteomes" id="UP000199356">
    <property type="component" value="Unassembled WGS sequence"/>
</dbReference>
<sequence>MEEERGGSPACFAHELVDGQPVDPETARDVARFRKAERARMIEARRHVSRSDRAIAAQTLASALDEVIAPEAGVRIALYWPIRGEPDLRGWMARAHEAGAIVLLPGRHE</sequence>
<accession>A0A1I5U949</accession>